<dbReference type="InterPro" id="IPR011992">
    <property type="entry name" value="EF-hand-dom_pair"/>
</dbReference>
<dbReference type="EMBL" id="JASMWN010000050">
    <property type="protein sequence ID" value="MDU9007147.1"/>
    <property type="molecule type" value="Genomic_DNA"/>
</dbReference>
<feature type="domain" description="EF-hand" evidence="3">
    <location>
        <begin position="37"/>
        <end position="63"/>
    </location>
</feature>
<dbReference type="Proteomes" id="UP001255416">
    <property type="component" value="Unassembled WGS sequence"/>
</dbReference>
<evidence type="ECO:0000313" key="4">
    <source>
        <dbReference type="EMBL" id="MDU9007147.1"/>
    </source>
</evidence>
<gene>
    <name evidence="4" type="ORF">QO231_25360</name>
</gene>
<dbReference type="InterPro" id="IPR018247">
    <property type="entry name" value="EF_Hand_1_Ca_BS"/>
</dbReference>
<evidence type="ECO:0000259" key="3">
    <source>
        <dbReference type="PROSITE" id="PS50222"/>
    </source>
</evidence>
<name>A0ABU3VLQ7_9RHOB</name>
<evidence type="ECO:0000313" key="5">
    <source>
        <dbReference type="Proteomes" id="UP001255416"/>
    </source>
</evidence>
<organism evidence="4 5">
    <name type="scientific">Sedimentitalea todarodis</name>
    <dbReference type="NCBI Taxonomy" id="1631240"/>
    <lineage>
        <taxon>Bacteria</taxon>
        <taxon>Pseudomonadati</taxon>
        <taxon>Pseudomonadota</taxon>
        <taxon>Alphaproteobacteria</taxon>
        <taxon>Rhodobacterales</taxon>
        <taxon>Paracoccaceae</taxon>
        <taxon>Sedimentitalea</taxon>
    </lineage>
</organism>
<evidence type="ECO:0000256" key="2">
    <source>
        <dbReference type="SAM" id="SignalP"/>
    </source>
</evidence>
<keyword evidence="5" id="KW-1185">Reference proteome</keyword>
<dbReference type="Pfam" id="PF13499">
    <property type="entry name" value="EF-hand_7"/>
    <property type="match status" value="1"/>
</dbReference>
<reference evidence="5" key="1">
    <citation type="submission" date="2023-05" db="EMBL/GenBank/DDBJ databases">
        <title>Sedimentitalea sp. nov. JM2-8.</title>
        <authorList>
            <person name="Huang J."/>
        </authorList>
    </citation>
    <scope>NUCLEOTIDE SEQUENCE [LARGE SCALE GENOMIC DNA]</scope>
    <source>
        <strain evidence="5">KHS03</strain>
    </source>
</reference>
<feature type="compositionally biased region" description="Basic residues" evidence="1">
    <location>
        <begin position="147"/>
        <end position="156"/>
    </location>
</feature>
<dbReference type="RefSeq" id="WP_316782896.1">
    <property type="nucleotide sequence ID" value="NZ_JASMWN010000050.1"/>
</dbReference>
<keyword evidence="2" id="KW-0732">Signal</keyword>
<dbReference type="Gene3D" id="1.10.238.10">
    <property type="entry name" value="EF-hand"/>
    <property type="match status" value="2"/>
</dbReference>
<evidence type="ECO:0000256" key="1">
    <source>
        <dbReference type="SAM" id="MobiDB-lite"/>
    </source>
</evidence>
<feature type="region of interest" description="Disordered" evidence="1">
    <location>
        <begin position="99"/>
        <end position="156"/>
    </location>
</feature>
<accession>A0ABU3VLQ7</accession>
<comment type="caution">
    <text evidence="4">The sequence shown here is derived from an EMBL/GenBank/DDBJ whole genome shotgun (WGS) entry which is preliminary data.</text>
</comment>
<proteinExistence type="predicted"/>
<dbReference type="InterPro" id="IPR002048">
    <property type="entry name" value="EF_hand_dom"/>
</dbReference>
<protein>
    <submittedName>
        <fullName evidence="4">EF-hand domain-containing protein</fullName>
    </submittedName>
</protein>
<dbReference type="PROSITE" id="PS50222">
    <property type="entry name" value="EF_HAND_2"/>
    <property type="match status" value="2"/>
</dbReference>
<dbReference type="PROSITE" id="PS00018">
    <property type="entry name" value="EF_HAND_1"/>
    <property type="match status" value="2"/>
</dbReference>
<dbReference type="SUPFAM" id="SSF47473">
    <property type="entry name" value="EF-hand"/>
    <property type="match status" value="1"/>
</dbReference>
<dbReference type="Pfam" id="PF13202">
    <property type="entry name" value="EF-hand_5"/>
    <property type="match status" value="2"/>
</dbReference>
<feature type="domain" description="EF-hand" evidence="3">
    <location>
        <begin position="113"/>
        <end position="148"/>
    </location>
</feature>
<feature type="compositionally biased region" description="Basic and acidic residues" evidence="1">
    <location>
        <begin position="136"/>
        <end position="146"/>
    </location>
</feature>
<feature type="signal peptide" evidence="2">
    <location>
        <begin position="1"/>
        <end position="24"/>
    </location>
</feature>
<feature type="compositionally biased region" description="Basic and acidic residues" evidence="1">
    <location>
        <begin position="103"/>
        <end position="127"/>
    </location>
</feature>
<sequence>MVHKGFIAVIVASSVVLTAGAAMAQKPGGMHRAPISFEDADQDGNGEISKEEFAARHEARFDAADVNSDGALDRDEMLLEGQKRLEERVDALIERFDEDEDGVLSRDEMPKPRDSRRADKFFDRMDQDENGSISKAEYEEAQEHMGKHGKGKWRKN</sequence>
<feature type="chain" id="PRO_5046707868" evidence="2">
    <location>
        <begin position="25"/>
        <end position="156"/>
    </location>
</feature>